<dbReference type="Proteomes" id="UP001141327">
    <property type="component" value="Unassembled WGS sequence"/>
</dbReference>
<comment type="caution">
    <text evidence="2">The sequence shown here is derived from an EMBL/GenBank/DDBJ whole genome shotgun (WGS) entry which is preliminary data.</text>
</comment>
<feature type="compositionally biased region" description="Low complexity" evidence="1">
    <location>
        <begin position="624"/>
        <end position="633"/>
    </location>
</feature>
<feature type="region of interest" description="Disordered" evidence="1">
    <location>
        <begin position="596"/>
        <end position="867"/>
    </location>
</feature>
<gene>
    <name evidence="2" type="ORF">PAPYR_4538</name>
</gene>
<feature type="compositionally biased region" description="Low complexity" evidence="1">
    <location>
        <begin position="649"/>
        <end position="672"/>
    </location>
</feature>
<feature type="compositionally biased region" description="Acidic residues" evidence="1">
    <location>
        <begin position="461"/>
        <end position="472"/>
    </location>
</feature>
<protein>
    <submittedName>
        <fullName evidence="2">Uncharacterized protein</fullName>
    </submittedName>
</protein>
<evidence type="ECO:0000313" key="3">
    <source>
        <dbReference type="Proteomes" id="UP001141327"/>
    </source>
</evidence>
<accession>A0ABQ8UL00</accession>
<feature type="region of interest" description="Disordered" evidence="1">
    <location>
        <begin position="884"/>
        <end position="929"/>
    </location>
</feature>
<feature type="region of interest" description="Disordered" evidence="1">
    <location>
        <begin position="407"/>
        <end position="478"/>
    </location>
</feature>
<feature type="compositionally biased region" description="Acidic residues" evidence="1">
    <location>
        <begin position="791"/>
        <end position="806"/>
    </location>
</feature>
<reference evidence="2" key="1">
    <citation type="journal article" date="2022" name="bioRxiv">
        <title>Genomics of Preaxostyla Flagellates Illuminates Evolutionary Transitions and the Path Towards Mitochondrial Loss.</title>
        <authorList>
            <person name="Novak L.V.F."/>
            <person name="Treitli S.C."/>
            <person name="Pyrih J."/>
            <person name="Halakuc P."/>
            <person name="Pipaliya S.V."/>
            <person name="Vacek V."/>
            <person name="Brzon O."/>
            <person name="Soukal P."/>
            <person name="Eme L."/>
            <person name="Dacks J.B."/>
            <person name="Karnkowska A."/>
            <person name="Elias M."/>
            <person name="Hampl V."/>
        </authorList>
    </citation>
    <scope>NUCLEOTIDE SEQUENCE</scope>
    <source>
        <strain evidence="2">RCP-MX</strain>
    </source>
</reference>
<organism evidence="2 3">
    <name type="scientific">Paratrimastix pyriformis</name>
    <dbReference type="NCBI Taxonomy" id="342808"/>
    <lineage>
        <taxon>Eukaryota</taxon>
        <taxon>Metamonada</taxon>
        <taxon>Preaxostyla</taxon>
        <taxon>Paratrimastigidae</taxon>
        <taxon>Paratrimastix</taxon>
    </lineage>
</organism>
<name>A0ABQ8UL00_9EUKA</name>
<feature type="compositionally biased region" description="Low complexity" evidence="1">
    <location>
        <begin position="711"/>
        <end position="726"/>
    </location>
</feature>
<feature type="compositionally biased region" description="Acidic residues" evidence="1">
    <location>
        <begin position="369"/>
        <end position="388"/>
    </location>
</feature>
<feature type="region of interest" description="Disordered" evidence="1">
    <location>
        <begin position="360"/>
        <end position="388"/>
    </location>
</feature>
<feature type="compositionally biased region" description="Low complexity" evidence="1">
    <location>
        <begin position="858"/>
        <end position="867"/>
    </location>
</feature>
<dbReference type="EMBL" id="JAPMOS010000019">
    <property type="protein sequence ID" value="KAJ4459488.1"/>
    <property type="molecule type" value="Genomic_DNA"/>
</dbReference>
<feature type="compositionally biased region" description="Basic and acidic residues" evidence="1">
    <location>
        <begin position="637"/>
        <end position="646"/>
    </location>
</feature>
<feature type="compositionally biased region" description="Gly residues" evidence="1">
    <location>
        <begin position="832"/>
        <end position="844"/>
    </location>
</feature>
<evidence type="ECO:0000313" key="2">
    <source>
        <dbReference type="EMBL" id="KAJ4459488.1"/>
    </source>
</evidence>
<feature type="region of interest" description="Disordered" evidence="1">
    <location>
        <begin position="496"/>
        <end position="537"/>
    </location>
</feature>
<keyword evidence="3" id="KW-1185">Reference proteome</keyword>
<proteinExistence type="predicted"/>
<evidence type="ECO:0000256" key="1">
    <source>
        <dbReference type="SAM" id="MobiDB-lite"/>
    </source>
</evidence>
<feature type="compositionally biased region" description="Pro residues" evidence="1">
    <location>
        <begin position="601"/>
        <end position="614"/>
    </location>
</feature>
<feature type="compositionally biased region" description="Pro residues" evidence="1">
    <location>
        <begin position="513"/>
        <end position="537"/>
    </location>
</feature>
<feature type="compositionally biased region" description="Pro residues" evidence="1">
    <location>
        <begin position="741"/>
        <end position="763"/>
    </location>
</feature>
<sequence length="960" mass="98911">MSGGSSALFLYYFSPYFHSQVVTPTDSILAPCCLLHLQLAAKQLSDGKFDVHSKLFSKCRSDGKRDSCFLFAELKQRKIQQEGSSPSTSKKKTMELEDMFAIEAIDALLKQFEFRRRHLRRHHHHRYHPALQLQPFSDTRQRVPCFLVVGEDNPEDQQILAVLLRLLKIPVAMCDTGDGLLEAFRQRRWEAERLLVLIDCALARGADDQKRTAPDPLNIVLLPLQSFARTHTHDCTHSRLLSTHPQHFPLLLASGGGGCGTASPPPGLLMGTSSVPLMLLGPAHEHEASFLSTATNLTSLTTEPPFAFSAPPTVGSISVRPPSVLPLGAAGSALGSAAWSGLSIMPMAMAAHPLVPRLSLLDMPPPSDPDVDPDDADADVVEVDDDPDEVGEAVEAVLVVDADREGAAIPESGSPGPLGPGGSPAADQPHNHPRAPPAPPAAARPLKPRGAGWPGRHPDDSGEEVPLDEEGREAEGRRTVALVEVECWPPGAEARDEAHLGSSISPALHPALPLDPPPAYDPGPSAAPPAALPPSLPPALPADASVVSLDASSFSEPPPAAPAPALPLPLLAAPSEETSGMWPWPPLQLLSQRSACLSTTPPTPLGTGTPPPSPASCCGSDQLSQPPSDASPAAPDPDERPADPESGRPTAIPTPLGPATPAAAGGPNSPWGMGVGGVPPPPGYWGTEELLIPAPATTPSEPAGPPTVLGAAAAAAAAVAAAALAACPPDPGETDLGSPRGQPPGLPAAAPPASPAGPEPPPPQDDDEQPDDERPPSSCASPLEPLAPPPDENEGEGEGEDEDDADAPPAVAELLAPRRLPVPSEAWTRGRGNSGGGGGGGGCGPDAVDQPDGAPWHPAAARPSCPRAPGAWNRVEIPPGGCRHSHPFLPPPRGAPVARCASERPPSPSPLGDPPAVAKAGPGADGEWDLVPDAAPPGAVEMLMKSGAPLEAPLSLHALA</sequence>